<dbReference type="Proteomes" id="UP000018149">
    <property type="component" value="Chromosome I"/>
</dbReference>
<gene>
    <name evidence="1" type="ORF">RMONA_03485</name>
</gene>
<name>A0A0B7J3S8_9RICK</name>
<dbReference type="STRING" id="109232.RMONA_03485"/>
<dbReference type="RefSeq" id="WP_023507577.1">
    <property type="nucleotide sequence ID" value="NZ_LN794217.1"/>
</dbReference>
<dbReference type="KEGG" id="rmc:RMONA_03485"/>
<keyword evidence="2" id="KW-1185">Reference proteome</keyword>
<organism evidence="1 2">
    <name type="scientific">Rickettsia monacensis</name>
    <dbReference type="NCBI Taxonomy" id="109232"/>
    <lineage>
        <taxon>Bacteria</taxon>
        <taxon>Pseudomonadati</taxon>
        <taxon>Pseudomonadota</taxon>
        <taxon>Alphaproteobacteria</taxon>
        <taxon>Rickettsiales</taxon>
        <taxon>Rickettsiaceae</taxon>
        <taxon>Rickettsieae</taxon>
        <taxon>Rickettsia</taxon>
        <taxon>spotted fever group</taxon>
    </lineage>
</organism>
<evidence type="ECO:0000313" key="1">
    <source>
        <dbReference type="EMBL" id="CEO17088.1"/>
    </source>
</evidence>
<sequence length="104" mass="11382">MQHVVINPIGTALYSVQRAVTTIDAISKIDPIISDIKEQAINIITKLAERANVRLNGKTITSQHAATRNSLSHNIGKIAATTLMNCINCKVTFSILNWIPIQMS</sequence>
<reference evidence="1 2" key="1">
    <citation type="submission" date="2015-01" db="EMBL/GenBank/DDBJ databases">
        <title>Draft genome sequence of Rickettsia monacensis strain IrR/Munich.</title>
        <authorList>
            <person name="Felsheim R.F."/>
            <person name="Johnson S.L."/>
            <person name="Kurtti T.J."/>
            <person name="Munderloh U.G."/>
        </authorList>
    </citation>
    <scope>NUCLEOTIDE SEQUENCE [LARGE SCALE GENOMIC DNA]</scope>
    <source>
        <strain evidence="1 2">IrR/Munich</strain>
    </source>
</reference>
<dbReference type="EMBL" id="LN794217">
    <property type="protein sequence ID" value="CEO17088.1"/>
    <property type="molecule type" value="Genomic_DNA"/>
</dbReference>
<accession>A0A0B7J3S8</accession>
<reference evidence="2" key="2">
    <citation type="submission" date="2015-01" db="EMBL/GenBank/DDBJ databases">
        <authorList>
            <person name="Felsheim R."/>
        </authorList>
    </citation>
    <scope>NUCLEOTIDE SEQUENCE [LARGE SCALE GENOMIC DNA]</scope>
    <source>
        <strain evidence="2">IrR/Munich</strain>
    </source>
</reference>
<proteinExistence type="predicted"/>
<dbReference type="AlphaFoldDB" id="A0A0B7J3S8"/>
<protein>
    <submittedName>
        <fullName evidence="1">Uncharacterized protein</fullName>
    </submittedName>
</protein>
<dbReference type="HOGENOM" id="CLU_2248081_0_0_5"/>
<evidence type="ECO:0000313" key="2">
    <source>
        <dbReference type="Proteomes" id="UP000018149"/>
    </source>
</evidence>